<proteinExistence type="predicted"/>
<dbReference type="Proteomes" id="UP000807504">
    <property type="component" value="Unassembled WGS sequence"/>
</dbReference>
<dbReference type="PANTHER" id="PTHR33964">
    <property type="entry name" value="RE45066P-RELATED"/>
    <property type="match status" value="1"/>
</dbReference>
<sequence>MTRDERIMTLTIIALLETVVAAMTVTAFTTAPECTLEELNGCLQSLMSVTKGNDFTFAATRLQLLAVCSTLKDSVFCVDEHMKLCFNPTQRKVFNHVVSGARQVLAELCVPGPIQEAYLTHAPCFKNITLAEEKCAPKYRHLIEISENVNEEHNVDEGLKDSCCAFREFVLCKYIHVAQDCGHDADAFLQQHLDRITSPLLHEHCAHYTYGAGTCTSISNHLRAALSLSMILTLSLSIERMLRRFLLQT</sequence>
<organism evidence="2 3">
    <name type="scientific">Argiope bruennichi</name>
    <name type="common">Wasp spider</name>
    <name type="synonym">Aranea bruennichi</name>
    <dbReference type="NCBI Taxonomy" id="94029"/>
    <lineage>
        <taxon>Eukaryota</taxon>
        <taxon>Metazoa</taxon>
        <taxon>Ecdysozoa</taxon>
        <taxon>Arthropoda</taxon>
        <taxon>Chelicerata</taxon>
        <taxon>Arachnida</taxon>
        <taxon>Araneae</taxon>
        <taxon>Araneomorphae</taxon>
        <taxon>Entelegynae</taxon>
        <taxon>Araneoidea</taxon>
        <taxon>Araneidae</taxon>
        <taxon>Argiope</taxon>
    </lineage>
</organism>
<keyword evidence="3" id="KW-1185">Reference proteome</keyword>
<accession>A0A8T0FKN7</accession>
<gene>
    <name evidence="2" type="ORF">HNY73_005964</name>
</gene>
<protein>
    <submittedName>
        <fullName evidence="2">Uncharacterized protein</fullName>
    </submittedName>
</protein>
<keyword evidence="1" id="KW-0732">Signal</keyword>
<reference evidence="2" key="1">
    <citation type="journal article" date="2020" name="bioRxiv">
        <title>Chromosome-level reference genome of the European wasp spider Argiope bruennichi: a resource for studies on range expansion and evolutionary adaptation.</title>
        <authorList>
            <person name="Sheffer M.M."/>
            <person name="Hoppe A."/>
            <person name="Krehenwinkel H."/>
            <person name="Uhl G."/>
            <person name="Kuss A.W."/>
            <person name="Jensen L."/>
            <person name="Jensen C."/>
            <person name="Gillespie R.G."/>
            <person name="Hoff K.J."/>
            <person name="Prost S."/>
        </authorList>
    </citation>
    <scope>NUCLEOTIDE SEQUENCE</scope>
</reference>
<evidence type="ECO:0000313" key="2">
    <source>
        <dbReference type="EMBL" id="KAF8791032.1"/>
    </source>
</evidence>
<comment type="caution">
    <text evidence="2">The sequence shown here is derived from an EMBL/GenBank/DDBJ whole genome shotgun (WGS) entry which is preliminary data.</text>
</comment>
<feature type="chain" id="PRO_5035895106" evidence="1">
    <location>
        <begin position="23"/>
        <end position="249"/>
    </location>
</feature>
<dbReference type="EMBL" id="JABXBU010000011">
    <property type="protein sequence ID" value="KAF8791032.1"/>
    <property type="molecule type" value="Genomic_DNA"/>
</dbReference>
<dbReference type="PANTHER" id="PTHR33964:SF1">
    <property type="entry name" value="RE45066P"/>
    <property type="match status" value="1"/>
</dbReference>
<feature type="signal peptide" evidence="1">
    <location>
        <begin position="1"/>
        <end position="22"/>
    </location>
</feature>
<evidence type="ECO:0000256" key="1">
    <source>
        <dbReference type="SAM" id="SignalP"/>
    </source>
</evidence>
<reference evidence="2" key="2">
    <citation type="submission" date="2020-06" db="EMBL/GenBank/DDBJ databases">
        <authorList>
            <person name="Sheffer M."/>
        </authorList>
    </citation>
    <scope>NUCLEOTIDE SEQUENCE</scope>
</reference>
<name>A0A8T0FKN7_ARGBR</name>
<dbReference type="AlphaFoldDB" id="A0A8T0FKN7"/>
<evidence type="ECO:0000313" key="3">
    <source>
        <dbReference type="Proteomes" id="UP000807504"/>
    </source>
</evidence>